<reference evidence="2" key="1">
    <citation type="submission" date="2015-04" db="UniProtKB">
        <authorList>
            <consortium name="EnsemblPlants"/>
        </authorList>
    </citation>
    <scope>IDENTIFICATION</scope>
</reference>
<dbReference type="Gramene" id="OMERI05G05340.1">
    <property type="protein sequence ID" value="OMERI05G05340.1"/>
    <property type="gene ID" value="OMERI05G05340"/>
</dbReference>
<dbReference type="Proteomes" id="UP000008021">
    <property type="component" value="Chromosome 5"/>
</dbReference>
<proteinExistence type="predicted"/>
<protein>
    <submittedName>
        <fullName evidence="2">Uncharacterized protein</fullName>
    </submittedName>
</protein>
<organism evidence="2">
    <name type="scientific">Oryza meridionalis</name>
    <dbReference type="NCBI Taxonomy" id="40149"/>
    <lineage>
        <taxon>Eukaryota</taxon>
        <taxon>Viridiplantae</taxon>
        <taxon>Streptophyta</taxon>
        <taxon>Embryophyta</taxon>
        <taxon>Tracheophyta</taxon>
        <taxon>Spermatophyta</taxon>
        <taxon>Magnoliopsida</taxon>
        <taxon>Liliopsida</taxon>
        <taxon>Poales</taxon>
        <taxon>Poaceae</taxon>
        <taxon>BOP clade</taxon>
        <taxon>Oryzoideae</taxon>
        <taxon>Oryzeae</taxon>
        <taxon>Oryzinae</taxon>
        <taxon>Oryza</taxon>
    </lineage>
</organism>
<accession>A0A0E0DMY5</accession>
<feature type="compositionally biased region" description="Basic and acidic residues" evidence="1">
    <location>
        <begin position="49"/>
        <end position="65"/>
    </location>
</feature>
<evidence type="ECO:0000313" key="2">
    <source>
        <dbReference type="EnsemblPlants" id="OMERI05G05340.1"/>
    </source>
</evidence>
<evidence type="ECO:0000256" key="1">
    <source>
        <dbReference type="SAM" id="MobiDB-lite"/>
    </source>
</evidence>
<dbReference type="HOGENOM" id="CLU_2227454_0_0_1"/>
<feature type="region of interest" description="Disordered" evidence="1">
    <location>
        <begin position="49"/>
        <end position="68"/>
    </location>
</feature>
<reference evidence="2" key="2">
    <citation type="submission" date="2018-05" db="EMBL/GenBank/DDBJ databases">
        <title>OmerRS3 (Oryza meridionalis Reference Sequence Version 3).</title>
        <authorList>
            <person name="Zhang J."/>
            <person name="Kudrna D."/>
            <person name="Lee S."/>
            <person name="Talag J."/>
            <person name="Welchert J."/>
            <person name="Wing R.A."/>
        </authorList>
    </citation>
    <scope>NUCLEOTIDE SEQUENCE [LARGE SCALE GENOMIC DNA]</scope>
    <source>
        <strain evidence="2">cv. OR44</strain>
    </source>
</reference>
<keyword evidence="3" id="KW-1185">Reference proteome</keyword>
<evidence type="ECO:0000313" key="3">
    <source>
        <dbReference type="Proteomes" id="UP000008021"/>
    </source>
</evidence>
<sequence length="121" mass="13661">MASWCARAVTTTEWLLLRRLGAHPRAAQSRATASVVRLGGCVNGDERRAAWTSRREGRRQTDASRLRQGMAEGCSRITRVQGTQRDCDKVKMQWCRFSESSDELWDFKSGTKGASRSPRKD</sequence>
<dbReference type="AlphaFoldDB" id="A0A0E0DMY5"/>
<name>A0A0E0DMY5_9ORYZ</name>
<dbReference type="EnsemblPlants" id="OMERI05G05340.1">
    <property type="protein sequence ID" value="OMERI05G05340.1"/>
    <property type="gene ID" value="OMERI05G05340"/>
</dbReference>